<reference evidence="1 2" key="1">
    <citation type="submission" date="2019-03" db="EMBL/GenBank/DDBJ databases">
        <authorList>
            <person name="Nijsse B."/>
        </authorList>
    </citation>
    <scope>NUCLEOTIDE SEQUENCE [LARGE SCALE GENOMIC DNA]</scope>
    <source>
        <strain evidence="1">Desulfoluna butyratoxydans MSL71</strain>
    </source>
</reference>
<protein>
    <submittedName>
        <fullName evidence="1">Cgcaxxgcc motif</fullName>
    </submittedName>
</protein>
<evidence type="ECO:0000313" key="2">
    <source>
        <dbReference type="Proteomes" id="UP000507962"/>
    </source>
</evidence>
<dbReference type="AlphaFoldDB" id="A0A4U8YV44"/>
<dbReference type="EMBL" id="CAADHO010000006">
    <property type="protein sequence ID" value="VFQ45802.1"/>
    <property type="molecule type" value="Genomic_DNA"/>
</dbReference>
<gene>
    <name evidence="1" type="ORF">MSL71_34640</name>
</gene>
<dbReference type="Proteomes" id="UP000507962">
    <property type="component" value="Unassembled WGS sequence"/>
</dbReference>
<keyword evidence="2" id="KW-1185">Reference proteome</keyword>
<name>A0A4U8YV44_9BACT</name>
<evidence type="ECO:0000313" key="1">
    <source>
        <dbReference type="EMBL" id="VFQ45802.1"/>
    </source>
</evidence>
<accession>A0A4U8YV44</accession>
<sequence length="108" mass="11738">MFEIPLDEQVISSAIGLPGAAKHGALCGLVSGTLMFIGIWGRKHSIPDSEISDQCNRFSTAFEKRFASLQCSVLRPEGFHPDNPPHLCGPITCQALELSIQFLTNVIL</sequence>
<organism evidence="1 2">
    <name type="scientific">Desulfoluna butyratoxydans</name>
    <dbReference type="NCBI Taxonomy" id="231438"/>
    <lineage>
        <taxon>Bacteria</taxon>
        <taxon>Pseudomonadati</taxon>
        <taxon>Thermodesulfobacteriota</taxon>
        <taxon>Desulfobacteria</taxon>
        <taxon>Desulfobacterales</taxon>
        <taxon>Desulfolunaceae</taxon>
        <taxon>Desulfoluna</taxon>
    </lineage>
</organism>
<dbReference type="Pfam" id="PF09719">
    <property type="entry name" value="C_GCAxxG_C_C"/>
    <property type="match status" value="1"/>
</dbReference>
<dbReference type="InterPro" id="IPR010181">
    <property type="entry name" value="CGCAxxGCC_motif"/>
</dbReference>
<proteinExistence type="predicted"/>